<gene>
    <name evidence="2" type="ORF">F6X42_00760</name>
</gene>
<name>A0ABR7PFQ2_9BURK</name>
<dbReference type="EMBL" id="VZQQ01000001">
    <property type="protein sequence ID" value="MBC8745207.1"/>
    <property type="molecule type" value="Genomic_DNA"/>
</dbReference>
<evidence type="ECO:0000313" key="2">
    <source>
        <dbReference type="EMBL" id="MBC8745207.1"/>
    </source>
</evidence>
<evidence type="ECO:0000256" key="1">
    <source>
        <dbReference type="SAM" id="Phobius"/>
    </source>
</evidence>
<keyword evidence="1" id="KW-0472">Membrane</keyword>
<keyword evidence="1" id="KW-0812">Transmembrane</keyword>
<keyword evidence="3" id="KW-1185">Reference proteome</keyword>
<comment type="caution">
    <text evidence="2">The sequence shown here is derived from an EMBL/GenBank/DDBJ whole genome shotgun (WGS) entry which is preliminary data.</text>
</comment>
<accession>A0ABR7PFQ2</accession>
<dbReference type="Proteomes" id="UP000736373">
    <property type="component" value="Unassembled WGS sequence"/>
</dbReference>
<feature type="transmembrane region" description="Helical" evidence="1">
    <location>
        <begin position="40"/>
        <end position="62"/>
    </location>
</feature>
<sequence length="301" mass="33356">MDSGKSSERIHYLYWIGILSSLLIYSAVSKFTPEPKFTEYLGNAAAGISIVLGVVAIFYSFISNNNLSASLGNITGVSESLKLSESKIGNVLDQSKILIGNHDENIKNMRDISQHVQSSVLTLSETLAAMSSKTDELQQTIRIVPMRLDSLKEMIEKEKQPVATVPQSNHPQGFSPEQASSFNAAAPVSGNFITYACVLANKHDRELSIEEVCKLIKRNYPSLLTGFMHCMYATGLVSREVVDGKNDTWKIVGVDEEIAKDIRPYFSRYIELAFRNDAQKMADYLSILEAMENFYSGSPTS</sequence>
<evidence type="ECO:0000313" key="3">
    <source>
        <dbReference type="Proteomes" id="UP000736373"/>
    </source>
</evidence>
<protein>
    <submittedName>
        <fullName evidence="2">Uncharacterized protein</fullName>
    </submittedName>
</protein>
<keyword evidence="1" id="KW-1133">Transmembrane helix</keyword>
<dbReference type="RefSeq" id="WP_187632373.1">
    <property type="nucleotide sequence ID" value="NZ_VZQQ01000001.1"/>
</dbReference>
<organism evidence="2 3">
    <name type="scientific">Paraburkholderia podalyriae</name>
    <dbReference type="NCBI Taxonomy" id="1938811"/>
    <lineage>
        <taxon>Bacteria</taxon>
        <taxon>Pseudomonadati</taxon>
        <taxon>Pseudomonadota</taxon>
        <taxon>Betaproteobacteria</taxon>
        <taxon>Burkholderiales</taxon>
        <taxon>Burkholderiaceae</taxon>
        <taxon>Paraburkholderia</taxon>
    </lineage>
</organism>
<reference evidence="2 3" key="1">
    <citation type="submission" date="2019-09" db="EMBL/GenBank/DDBJ databases">
        <title>Paraburkholderia podalyriae sp. nov., A South African Podalyria-associated rhizobium.</title>
        <authorList>
            <person name="Mavima L."/>
            <person name="Beukes C.W."/>
            <person name="Palmer M."/>
            <person name="De Meyer S.E."/>
            <person name="James E.K."/>
            <person name="Maluk M."/>
            <person name="Avontuur J.R."/>
            <person name="Chan W.Y."/>
            <person name="Venter S.N."/>
            <person name="Steenkamp E.T."/>
        </authorList>
    </citation>
    <scope>NUCLEOTIDE SEQUENCE [LARGE SCALE GENOMIC DNA]</scope>
    <source>
        <strain evidence="2 3">WC7.3b</strain>
    </source>
</reference>
<feature type="transmembrane region" description="Helical" evidence="1">
    <location>
        <begin position="12"/>
        <end position="28"/>
    </location>
</feature>
<proteinExistence type="predicted"/>